<reference evidence="3 4" key="1">
    <citation type="submission" date="2018-11" db="EMBL/GenBank/DDBJ databases">
        <title>Sequencing the genomes of 1000 actinobacteria strains.</title>
        <authorList>
            <person name="Klenk H.-P."/>
        </authorList>
    </citation>
    <scope>NUCLEOTIDE SEQUENCE [LARGE SCALE GENOMIC DNA]</scope>
    <source>
        <strain evidence="3 4">DSM 9580</strain>
    </source>
</reference>
<keyword evidence="4" id="KW-1185">Reference proteome</keyword>
<accession>A0A3N2ATK8</accession>
<keyword evidence="1" id="KW-0472">Membrane</keyword>
<dbReference type="Proteomes" id="UP000275456">
    <property type="component" value="Unassembled WGS sequence"/>
</dbReference>
<dbReference type="EMBL" id="RKHJ01000001">
    <property type="protein sequence ID" value="ROR66350.1"/>
    <property type="molecule type" value="Genomic_DNA"/>
</dbReference>
<evidence type="ECO:0000256" key="1">
    <source>
        <dbReference type="SAM" id="Phobius"/>
    </source>
</evidence>
<feature type="domain" description="DUF1468" evidence="2">
    <location>
        <begin position="12"/>
        <end position="177"/>
    </location>
</feature>
<feature type="transmembrane region" description="Helical" evidence="1">
    <location>
        <begin position="43"/>
        <end position="65"/>
    </location>
</feature>
<dbReference type="Pfam" id="PF07331">
    <property type="entry name" value="TctB"/>
    <property type="match status" value="1"/>
</dbReference>
<evidence type="ECO:0000313" key="4">
    <source>
        <dbReference type="Proteomes" id="UP000275456"/>
    </source>
</evidence>
<dbReference type="RefSeq" id="WP_123697347.1">
    <property type="nucleotide sequence ID" value="NZ_RKHJ01000001.1"/>
</dbReference>
<keyword evidence="1" id="KW-1133">Transmembrane helix</keyword>
<dbReference type="InterPro" id="IPR009936">
    <property type="entry name" value="DUF1468"/>
</dbReference>
<comment type="caution">
    <text evidence="3">The sequence shown here is derived from an EMBL/GenBank/DDBJ whole genome shotgun (WGS) entry which is preliminary data.</text>
</comment>
<feature type="transmembrane region" description="Helical" evidence="1">
    <location>
        <begin position="111"/>
        <end position="144"/>
    </location>
</feature>
<dbReference type="AlphaFoldDB" id="A0A3N2ATK8"/>
<feature type="transmembrane region" description="Helical" evidence="1">
    <location>
        <begin position="150"/>
        <end position="174"/>
    </location>
</feature>
<keyword evidence="1" id="KW-0812">Transmembrane</keyword>
<gene>
    <name evidence="3" type="ORF">EDD26_1732</name>
</gene>
<evidence type="ECO:0000313" key="3">
    <source>
        <dbReference type="EMBL" id="ROR66350.1"/>
    </source>
</evidence>
<dbReference type="OrthoDB" id="4808352at2"/>
<name>A0A3N2ATK8_9MICO</name>
<proteinExistence type="predicted"/>
<protein>
    <submittedName>
        <fullName evidence="3">Tripartite tricarboxylate transporter TctB family protein</fullName>
    </submittedName>
</protein>
<evidence type="ECO:0000259" key="2">
    <source>
        <dbReference type="Pfam" id="PF07331"/>
    </source>
</evidence>
<organism evidence="3 4">
    <name type="scientific">Agrococcus jenensis</name>
    <dbReference type="NCBI Taxonomy" id="46353"/>
    <lineage>
        <taxon>Bacteria</taxon>
        <taxon>Bacillati</taxon>
        <taxon>Actinomycetota</taxon>
        <taxon>Actinomycetes</taxon>
        <taxon>Micrococcales</taxon>
        <taxon>Microbacteriaceae</taxon>
        <taxon>Agrococcus</taxon>
    </lineage>
</organism>
<sequence length="184" mass="18908">MTLSPRIVRAAFSAALALLGLAAAIGGWGYGVAQENGQIGPGFLPVALGIIIVVLAGVDTASILLRREPAHPAEQLTGVEAEADAAAIDTVEESPDIDALGRTQRQRNRMLVVVGGMLLGALLLVPVLGLLISLGVLMLTIAIVVERRPIISSIIVSVVAVGIVHLIFGVLLNVPLPTGLIGLI</sequence>